<dbReference type="CDD" id="cd10280">
    <property type="entry name" value="PQQ_mGDH"/>
    <property type="match status" value="1"/>
</dbReference>
<dbReference type="OrthoDB" id="9794322at2"/>
<keyword evidence="3 8" id="KW-0349">Heme</keyword>
<feature type="domain" description="Cytochrome c" evidence="9">
    <location>
        <begin position="489"/>
        <end position="564"/>
    </location>
</feature>
<dbReference type="GO" id="GO:0048038">
    <property type="term" value="F:quinone binding"/>
    <property type="evidence" value="ECO:0007669"/>
    <property type="project" value="InterPro"/>
</dbReference>
<dbReference type="InterPro" id="IPR018391">
    <property type="entry name" value="PQQ_b-propeller_rpt"/>
</dbReference>
<dbReference type="EMBL" id="SGIU01000002">
    <property type="protein sequence ID" value="TAI47851.1"/>
    <property type="molecule type" value="Genomic_DNA"/>
</dbReference>
<keyword evidence="5" id="KW-0732">Signal</keyword>
<dbReference type="PANTHER" id="PTHR32303">
    <property type="entry name" value="QUINOPROTEIN ALCOHOL DEHYDROGENASE (CYTOCHROME C)"/>
    <property type="match status" value="1"/>
</dbReference>
<evidence type="ECO:0000256" key="6">
    <source>
        <dbReference type="ARBA" id="ARBA00023002"/>
    </source>
</evidence>
<name>A0A4Q8QC05_9FLAO</name>
<dbReference type="SUPFAM" id="SSF46626">
    <property type="entry name" value="Cytochrome c"/>
    <property type="match status" value="1"/>
</dbReference>
<dbReference type="Proteomes" id="UP000291981">
    <property type="component" value="Unassembled WGS sequence"/>
</dbReference>
<dbReference type="Pfam" id="PF01011">
    <property type="entry name" value="PQQ"/>
    <property type="match status" value="2"/>
</dbReference>
<dbReference type="PANTHER" id="PTHR32303:SF4">
    <property type="entry name" value="QUINOPROTEIN GLUCOSE DEHYDROGENASE"/>
    <property type="match status" value="1"/>
</dbReference>
<dbReference type="GO" id="GO:0008876">
    <property type="term" value="F:quinoprotein glucose dehydrogenase activity"/>
    <property type="evidence" value="ECO:0007669"/>
    <property type="project" value="TreeGrafter"/>
</dbReference>
<keyword evidence="4 8" id="KW-0479">Metal-binding</keyword>
<reference evidence="10 11" key="1">
    <citation type="submission" date="2019-02" db="EMBL/GenBank/DDBJ databases">
        <title>Draft genome sequence of Muricauda sp. 176CP4-71.</title>
        <authorList>
            <person name="Park J.-S."/>
        </authorList>
    </citation>
    <scope>NUCLEOTIDE SEQUENCE [LARGE SCALE GENOMIC DNA]</scope>
    <source>
        <strain evidence="10 11">176CP4-71</strain>
    </source>
</reference>
<evidence type="ECO:0000256" key="1">
    <source>
        <dbReference type="ARBA" id="ARBA00001931"/>
    </source>
</evidence>
<comment type="cofactor">
    <cofactor evidence="1">
        <name>pyrroloquinoline quinone</name>
        <dbReference type="ChEBI" id="CHEBI:58442"/>
    </cofactor>
</comment>
<keyword evidence="7 8" id="KW-0408">Iron</keyword>
<dbReference type="PROSITE" id="PS51007">
    <property type="entry name" value="CYTC"/>
    <property type="match status" value="1"/>
</dbReference>
<dbReference type="InterPro" id="IPR036909">
    <property type="entry name" value="Cyt_c-like_dom_sf"/>
</dbReference>
<sequence>MRPYLLGLLLLSFLACETSENNNFVPNHTQWNSYLGDAERTHYSSLSQIDVANVSQLQLAWEYQSGGLEVGRTTQIQTNPLVVGDVLYGVNAAIELFALNAATGEELWKFSPNTKDNSGLGLNRGLSYWGSEDKEKSRLFFSSGSKLFAIDAASGKAIASFGEDGSIDLRHGLGRAPETLSVVANTPGAIYNNLLIMGTRVGEGPGSSPGHIRAYNVCSGAIEWTFHTIPQPGEFGHDTWPNDAYQTVGGANSWAGIAVDRERGIAYVPTGSAAFDWYGGDRAGANLFANSLLALDANTGERIWHFQMVHHDMWDRDLPAPPNLFEMDRQGEKIAAVAQVTKSGHVFVFNRVTGEPLFPIEEKAYPASSLKGEQAFATQPLPVLPKPFARQILTEADLYNPNQPAFVDDFVDKDQNIDPPTVLEKFRSVTSEGQFIPIDTTGVMLYPGADGGAEWGGAALDPRDGVMYVNSNEMAWIVRMKAVGGTDGQTVNLGESLTQIQCARCHGGELQGLAGIPELQNVKERFSVDSIASIIKNGKGAMPGMPNLSDSEISAIAHFISGLEEETDHRVEETSVKVPYAVAGFGRFKDDRGFPVVKPPWGTLNAIDLNSGEYLWQIPLGHDKNLNDPQIPITGTENYGGPVITSSGVLFIAATRDEKIRAFAMENGNMLWEDSLPAGGYATPATYEVNGKQYVVIACGGGKMGTKSGDTYRAYALPDIP</sequence>
<keyword evidence="6" id="KW-0560">Oxidoreductase</keyword>
<dbReference type="PROSITE" id="PS51257">
    <property type="entry name" value="PROKAR_LIPOPROTEIN"/>
    <property type="match status" value="1"/>
</dbReference>
<dbReference type="GO" id="GO:0020037">
    <property type="term" value="F:heme binding"/>
    <property type="evidence" value="ECO:0007669"/>
    <property type="project" value="InterPro"/>
</dbReference>
<evidence type="ECO:0000256" key="4">
    <source>
        <dbReference type="ARBA" id="ARBA00022723"/>
    </source>
</evidence>
<dbReference type="Pfam" id="PF13442">
    <property type="entry name" value="Cytochrome_CBB3"/>
    <property type="match status" value="1"/>
</dbReference>
<protein>
    <submittedName>
        <fullName evidence="10">C-type cytochrome</fullName>
    </submittedName>
</protein>
<comment type="similarity">
    <text evidence="2">Belongs to the bacterial PQQ dehydrogenase family.</text>
</comment>
<dbReference type="GO" id="GO:0016020">
    <property type="term" value="C:membrane"/>
    <property type="evidence" value="ECO:0007669"/>
    <property type="project" value="InterPro"/>
</dbReference>
<dbReference type="SMART" id="SM00564">
    <property type="entry name" value="PQQ"/>
    <property type="match status" value="6"/>
</dbReference>
<dbReference type="RefSeq" id="WP_130615037.1">
    <property type="nucleotide sequence ID" value="NZ_SGIU01000002.1"/>
</dbReference>
<evidence type="ECO:0000256" key="8">
    <source>
        <dbReference type="PROSITE-ProRule" id="PRU00433"/>
    </source>
</evidence>
<dbReference type="InterPro" id="IPR017511">
    <property type="entry name" value="PQQ_mDH"/>
</dbReference>
<proteinExistence type="inferred from homology"/>
<dbReference type="InterPro" id="IPR011047">
    <property type="entry name" value="Quinoprotein_ADH-like_sf"/>
</dbReference>
<keyword evidence="11" id="KW-1185">Reference proteome</keyword>
<organism evidence="10 11">
    <name type="scientific">Flagellimonas allohymeniacidonis</name>
    <dbReference type="NCBI Taxonomy" id="2517819"/>
    <lineage>
        <taxon>Bacteria</taxon>
        <taxon>Pseudomonadati</taxon>
        <taxon>Bacteroidota</taxon>
        <taxon>Flavobacteriia</taxon>
        <taxon>Flavobacteriales</taxon>
        <taxon>Flavobacteriaceae</taxon>
        <taxon>Flagellimonas</taxon>
    </lineage>
</organism>
<dbReference type="GO" id="GO:0009055">
    <property type="term" value="F:electron transfer activity"/>
    <property type="evidence" value="ECO:0007669"/>
    <property type="project" value="InterPro"/>
</dbReference>
<dbReference type="InterPro" id="IPR009056">
    <property type="entry name" value="Cyt_c-like_dom"/>
</dbReference>
<evidence type="ECO:0000256" key="3">
    <source>
        <dbReference type="ARBA" id="ARBA00022617"/>
    </source>
</evidence>
<dbReference type="Gene3D" id="1.10.760.10">
    <property type="entry name" value="Cytochrome c-like domain"/>
    <property type="match status" value="1"/>
</dbReference>
<evidence type="ECO:0000259" key="9">
    <source>
        <dbReference type="PROSITE" id="PS51007"/>
    </source>
</evidence>
<evidence type="ECO:0000313" key="10">
    <source>
        <dbReference type="EMBL" id="TAI47851.1"/>
    </source>
</evidence>
<dbReference type="Gene3D" id="2.140.10.10">
    <property type="entry name" value="Quinoprotein alcohol dehydrogenase-like superfamily"/>
    <property type="match status" value="2"/>
</dbReference>
<dbReference type="SUPFAM" id="SSF50998">
    <property type="entry name" value="Quinoprotein alcohol dehydrogenase-like"/>
    <property type="match status" value="1"/>
</dbReference>
<dbReference type="AlphaFoldDB" id="A0A4Q8QC05"/>
<gene>
    <name evidence="10" type="ORF">EW142_14445</name>
</gene>
<dbReference type="GO" id="GO:0046872">
    <property type="term" value="F:metal ion binding"/>
    <property type="evidence" value="ECO:0007669"/>
    <property type="project" value="UniProtKB-KW"/>
</dbReference>
<dbReference type="InterPro" id="IPR002372">
    <property type="entry name" value="PQQ_rpt_dom"/>
</dbReference>
<comment type="caution">
    <text evidence="10">The sequence shown here is derived from an EMBL/GenBank/DDBJ whole genome shotgun (WGS) entry which is preliminary data.</text>
</comment>
<evidence type="ECO:0000256" key="5">
    <source>
        <dbReference type="ARBA" id="ARBA00022729"/>
    </source>
</evidence>
<accession>A0A4Q8QC05</accession>
<evidence type="ECO:0000256" key="7">
    <source>
        <dbReference type="ARBA" id="ARBA00023004"/>
    </source>
</evidence>
<evidence type="ECO:0000313" key="11">
    <source>
        <dbReference type="Proteomes" id="UP000291981"/>
    </source>
</evidence>
<evidence type="ECO:0000256" key="2">
    <source>
        <dbReference type="ARBA" id="ARBA00008156"/>
    </source>
</evidence>